<keyword evidence="3" id="KW-1185">Reference proteome</keyword>
<sequence length="287" mass="32160">MKCIKCGFEQMEGKFCGQCGTSLSKEIHGTNLSEKEGELKKEEQAATVDNTSTQNFQEETKGDSHQQALNHTVTEKTKMYGSYFVNYLKQPSIAFSTRGEAFTHGLISMAIVAFLMALSFYLLVRNFARAAFEGYGDLFTDAYYSGPSLFSVFVYAFIFMIISMGIVVILLYIINHLFGTAYQLKEMIGIYGTHLVPIIVLTGVTFLLILLKSNTIGGYLLLFTLGLVLTSFPLYLISSLLTRQSKNLEPLYAYLIYIISVAIVFGIFVFVMMDSAFGRMLDQIGYY</sequence>
<feature type="transmembrane region" description="Helical" evidence="1">
    <location>
        <begin position="106"/>
        <end position="128"/>
    </location>
</feature>
<keyword evidence="1" id="KW-0812">Transmembrane</keyword>
<proteinExistence type="predicted"/>
<reference evidence="2 3" key="1">
    <citation type="submission" date="2021-03" db="EMBL/GenBank/DDBJ databases">
        <title>Genomic Encyclopedia of Type Strains, Phase IV (KMG-IV): sequencing the most valuable type-strain genomes for metagenomic binning, comparative biology and taxonomic classification.</title>
        <authorList>
            <person name="Goeker M."/>
        </authorList>
    </citation>
    <scope>NUCLEOTIDE SEQUENCE [LARGE SCALE GENOMIC DNA]</scope>
    <source>
        <strain evidence="2 3">DSM 25790</strain>
    </source>
</reference>
<feature type="transmembrane region" description="Helical" evidence="1">
    <location>
        <begin position="251"/>
        <end position="273"/>
    </location>
</feature>
<keyword evidence="1" id="KW-0472">Membrane</keyword>
<accession>A0ABS4SAS6</accession>
<feature type="transmembrane region" description="Helical" evidence="1">
    <location>
        <begin position="148"/>
        <end position="175"/>
    </location>
</feature>
<feature type="transmembrane region" description="Helical" evidence="1">
    <location>
        <begin position="187"/>
        <end position="210"/>
    </location>
</feature>
<dbReference type="Proteomes" id="UP001519294">
    <property type="component" value="Unassembled WGS sequence"/>
</dbReference>
<organism evidence="2 3">
    <name type="scientific">Virgibacillus alimentarius</name>
    <dbReference type="NCBI Taxonomy" id="698769"/>
    <lineage>
        <taxon>Bacteria</taxon>
        <taxon>Bacillati</taxon>
        <taxon>Bacillota</taxon>
        <taxon>Bacilli</taxon>
        <taxon>Bacillales</taxon>
        <taxon>Bacillaceae</taxon>
        <taxon>Virgibacillus</taxon>
    </lineage>
</organism>
<keyword evidence="1" id="KW-1133">Transmembrane helix</keyword>
<feature type="transmembrane region" description="Helical" evidence="1">
    <location>
        <begin position="216"/>
        <end position="239"/>
    </location>
</feature>
<evidence type="ECO:0000313" key="3">
    <source>
        <dbReference type="Proteomes" id="UP001519294"/>
    </source>
</evidence>
<evidence type="ECO:0000256" key="1">
    <source>
        <dbReference type="SAM" id="Phobius"/>
    </source>
</evidence>
<protein>
    <submittedName>
        <fullName evidence="2">Membrane protein YdfJ with MMPL/SSD domain</fullName>
    </submittedName>
</protein>
<gene>
    <name evidence="2" type="ORF">J2Z81_002081</name>
</gene>
<evidence type="ECO:0000313" key="2">
    <source>
        <dbReference type="EMBL" id="MBP2258110.1"/>
    </source>
</evidence>
<comment type="caution">
    <text evidence="2">The sequence shown here is derived from an EMBL/GenBank/DDBJ whole genome shotgun (WGS) entry which is preliminary data.</text>
</comment>
<name>A0ABS4SAS6_9BACI</name>
<dbReference type="EMBL" id="JAGIKX010000019">
    <property type="protein sequence ID" value="MBP2258110.1"/>
    <property type="molecule type" value="Genomic_DNA"/>
</dbReference>
<dbReference type="RefSeq" id="WP_226371289.1">
    <property type="nucleotide sequence ID" value="NZ_JAGIKX010000019.1"/>
</dbReference>